<dbReference type="EMBL" id="LGFG01000042">
    <property type="protein sequence ID" value="KUK23205.1"/>
    <property type="molecule type" value="Genomic_DNA"/>
</dbReference>
<dbReference type="PANTHER" id="PTHR11560">
    <property type="entry name" value="39S RIBOSOMAL PROTEIN L10, MITOCHONDRIAL"/>
    <property type="match status" value="1"/>
</dbReference>
<accession>A0A101ERD5</accession>
<dbReference type="GO" id="GO:0003735">
    <property type="term" value="F:structural constituent of ribosome"/>
    <property type="evidence" value="ECO:0007669"/>
    <property type="project" value="InterPro"/>
</dbReference>
<keyword evidence="6" id="KW-0472">Membrane</keyword>
<dbReference type="NCBIfam" id="NF000955">
    <property type="entry name" value="PRK00099.1-1"/>
    <property type="match status" value="1"/>
</dbReference>
<comment type="caution">
    <text evidence="7">The sequence shown here is derived from an EMBL/GenBank/DDBJ whole genome shotgun (WGS) entry which is preliminary data.</text>
</comment>
<keyword evidence="5" id="KW-0699">rRNA-binding</keyword>
<keyword evidence="3 5" id="KW-0687">Ribonucleoprotein</keyword>
<dbReference type="GO" id="GO:0015934">
    <property type="term" value="C:large ribosomal subunit"/>
    <property type="evidence" value="ECO:0007669"/>
    <property type="project" value="InterPro"/>
</dbReference>
<evidence type="ECO:0000256" key="4">
    <source>
        <dbReference type="ARBA" id="ARBA00035202"/>
    </source>
</evidence>
<comment type="similarity">
    <text evidence="1 5">Belongs to the universal ribosomal protein uL10 family.</text>
</comment>
<sequence length="216" mass="24422">MAGPLGLKILPEASQKGSMTFLWTLRGPQNFFWEVNPLLTRQQKELIVEEMSEIFKKTSLILFADFLGFTVADLTELRSKLREKYGDGARFRVVKNTLLNLALKNAEYEGYEEFLKGPTAVLYVTEGDPVEAVKIVYNFYKDKKADLSRLKGGFLEGKKFTAEEVENIAKLPSKEELYAMLVGRVKAPITGLVFVLSGILRNLVYVLNAIKEKKSE</sequence>
<name>A0A101ERD5_9THEM</name>
<dbReference type="HAMAP" id="MF_00362">
    <property type="entry name" value="Ribosomal_uL10"/>
    <property type="match status" value="1"/>
</dbReference>
<dbReference type="CDD" id="cd05797">
    <property type="entry name" value="Ribosomal_L10"/>
    <property type="match status" value="1"/>
</dbReference>
<dbReference type="AlphaFoldDB" id="A0A101ERD5"/>
<dbReference type="GO" id="GO:0006412">
    <property type="term" value="P:translation"/>
    <property type="evidence" value="ECO:0007669"/>
    <property type="project" value="UniProtKB-UniRule"/>
</dbReference>
<dbReference type="InterPro" id="IPR043141">
    <property type="entry name" value="Ribosomal_uL10-like_sf"/>
</dbReference>
<evidence type="ECO:0000256" key="5">
    <source>
        <dbReference type="HAMAP-Rule" id="MF_00362"/>
    </source>
</evidence>
<keyword evidence="5" id="KW-0694">RNA-binding</keyword>
<dbReference type="PATRIC" id="fig|93930.3.peg.1554"/>
<evidence type="ECO:0000256" key="1">
    <source>
        <dbReference type="ARBA" id="ARBA00008889"/>
    </source>
</evidence>
<keyword evidence="6" id="KW-0812">Transmembrane</keyword>
<evidence type="ECO:0000313" key="8">
    <source>
        <dbReference type="Proteomes" id="UP000058636"/>
    </source>
</evidence>
<dbReference type="PROSITE" id="PS01109">
    <property type="entry name" value="RIBOSOMAL_L10"/>
    <property type="match status" value="1"/>
</dbReference>
<dbReference type="InterPro" id="IPR002363">
    <property type="entry name" value="Ribosomal_uL10_CS_bac"/>
</dbReference>
<comment type="function">
    <text evidence="5">Forms part of the ribosomal stalk, playing a central role in the interaction of the ribosome with GTP-bound translation factors.</text>
</comment>
<dbReference type="GO" id="GO:0070180">
    <property type="term" value="F:large ribosomal subunit rRNA binding"/>
    <property type="evidence" value="ECO:0007669"/>
    <property type="project" value="UniProtKB-UniRule"/>
</dbReference>
<reference evidence="7 8" key="1">
    <citation type="journal article" date="2015" name="MBio">
        <title>Genome-Resolved Metagenomic Analysis Reveals Roles for Candidate Phyla and Other Microbial Community Members in Biogeochemical Transformations in Oil Reservoirs.</title>
        <authorList>
            <person name="Hu P."/>
            <person name="Tom L."/>
            <person name="Singh A."/>
            <person name="Thomas B.C."/>
            <person name="Baker B.J."/>
            <person name="Piceno Y.M."/>
            <person name="Andersen G.L."/>
            <person name="Banfield J.F."/>
        </authorList>
    </citation>
    <scope>NUCLEOTIDE SEQUENCE [LARGE SCALE GENOMIC DNA]</scope>
    <source>
        <strain evidence="7">46_26</strain>
    </source>
</reference>
<dbReference type="Gene3D" id="3.30.70.1730">
    <property type="match status" value="1"/>
</dbReference>
<gene>
    <name evidence="5" type="primary">rplJ</name>
    <name evidence="7" type="ORF">XD57_0704</name>
</gene>
<dbReference type="Proteomes" id="UP000058636">
    <property type="component" value="Unassembled WGS sequence"/>
</dbReference>
<protein>
    <recommendedName>
        <fullName evidence="4 5">Large ribosomal subunit protein uL10</fullName>
    </recommendedName>
</protein>
<evidence type="ECO:0000256" key="6">
    <source>
        <dbReference type="SAM" id="Phobius"/>
    </source>
</evidence>
<organism evidence="7 8">
    <name type="scientific">Thermotoga petrophila</name>
    <dbReference type="NCBI Taxonomy" id="93929"/>
    <lineage>
        <taxon>Bacteria</taxon>
        <taxon>Thermotogati</taxon>
        <taxon>Thermotogota</taxon>
        <taxon>Thermotogae</taxon>
        <taxon>Thermotogales</taxon>
        <taxon>Thermotogaceae</taxon>
        <taxon>Thermotoga</taxon>
    </lineage>
</organism>
<dbReference type="SUPFAM" id="SSF160369">
    <property type="entry name" value="Ribosomal protein L10-like"/>
    <property type="match status" value="1"/>
</dbReference>
<comment type="subunit">
    <text evidence="5">Part of the ribosomal stalk of the 50S ribosomal subunit. The N-terminus interacts with L11 and the large rRNA to form the base of the stalk. The C-terminus forms an elongated spine to which L12 dimers bind in a sequential fashion forming a multimeric L10(L12)X complex.</text>
</comment>
<dbReference type="Gene3D" id="6.10.250.290">
    <property type="match status" value="1"/>
</dbReference>
<proteinExistence type="inferred from homology"/>
<evidence type="ECO:0000313" key="7">
    <source>
        <dbReference type="EMBL" id="KUK23205.1"/>
    </source>
</evidence>
<feature type="transmembrane region" description="Helical" evidence="6">
    <location>
        <begin position="189"/>
        <end position="210"/>
    </location>
</feature>
<dbReference type="InterPro" id="IPR047865">
    <property type="entry name" value="Ribosomal_uL10_bac_type"/>
</dbReference>
<evidence type="ECO:0000256" key="2">
    <source>
        <dbReference type="ARBA" id="ARBA00022980"/>
    </source>
</evidence>
<dbReference type="InterPro" id="IPR022973">
    <property type="entry name" value="Ribosomal_uL10_bac"/>
</dbReference>
<dbReference type="Pfam" id="PF00466">
    <property type="entry name" value="Ribosomal_L10"/>
    <property type="match status" value="1"/>
</dbReference>
<dbReference type="InterPro" id="IPR001790">
    <property type="entry name" value="Ribosomal_uL10"/>
</dbReference>
<evidence type="ECO:0000256" key="3">
    <source>
        <dbReference type="ARBA" id="ARBA00023274"/>
    </source>
</evidence>
<keyword evidence="2 5" id="KW-0689">Ribosomal protein</keyword>
<keyword evidence="6" id="KW-1133">Transmembrane helix</keyword>